<reference evidence="2 3" key="1">
    <citation type="submission" date="2020-02" db="EMBL/GenBank/DDBJ databases">
        <authorList>
            <person name="Ma Q."/>
            <person name="Huang Y."/>
            <person name="Song X."/>
            <person name="Pei D."/>
        </authorList>
    </citation>
    <scope>NUCLEOTIDE SEQUENCE [LARGE SCALE GENOMIC DNA]</scope>
    <source>
        <strain evidence="2">Sxm20200214</strain>
        <tissue evidence="2">Leaf</tissue>
    </source>
</reference>
<dbReference type="InterPro" id="IPR015915">
    <property type="entry name" value="Kelch-typ_b-propeller"/>
</dbReference>
<dbReference type="InterPro" id="IPR057499">
    <property type="entry name" value="Kelch_FKB95"/>
</dbReference>
<dbReference type="Proteomes" id="UP000886595">
    <property type="component" value="Unassembled WGS sequence"/>
</dbReference>
<feature type="domain" description="FKB95-like N-terminal Kelch" evidence="1">
    <location>
        <begin position="1"/>
        <end position="80"/>
    </location>
</feature>
<name>A0A8X8AVL0_BRACI</name>
<keyword evidence="3" id="KW-1185">Reference proteome</keyword>
<dbReference type="AlphaFoldDB" id="A0A8X8AVL0"/>
<evidence type="ECO:0000313" key="3">
    <source>
        <dbReference type="Proteomes" id="UP000886595"/>
    </source>
</evidence>
<accession>A0A8X8AVL0</accession>
<sequence length="100" mass="11918">MGGEMYMKDFRKSFVYEPKESKWEKDEVLDSREWEKVCVVDDVLYYHDCLENKLRWYDPKQRCWGVVKGVEELLAGTRDFGYMHCVCVTAGSWLCCVLKE</sequence>
<protein>
    <recommendedName>
        <fullName evidence="1">FKB95-like N-terminal Kelch domain-containing protein</fullName>
    </recommendedName>
</protein>
<dbReference type="Pfam" id="PF25210">
    <property type="entry name" value="Kelch_FKB95"/>
    <property type="match status" value="1"/>
</dbReference>
<evidence type="ECO:0000313" key="2">
    <source>
        <dbReference type="EMBL" id="KAG2312728.1"/>
    </source>
</evidence>
<gene>
    <name evidence="2" type="ORF">Bca52824_024285</name>
</gene>
<dbReference type="SUPFAM" id="SSF117281">
    <property type="entry name" value="Kelch motif"/>
    <property type="match status" value="1"/>
</dbReference>
<organism evidence="2 3">
    <name type="scientific">Brassica carinata</name>
    <name type="common">Ethiopian mustard</name>
    <name type="synonym">Abyssinian cabbage</name>
    <dbReference type="NCBI Taxonomy" id="52824"/>
    <lineage>
        <taxon>Eukaryota</taxon>
        <taxon>Viridiplantae</taxon>
        <taxon>Streptophyta</taxon>
        <taxon>Embryophyta</taxon>
        <taxon>Tracheophyta</taxon>
        <taxon>Spermatophyta</taxon>
        <taxon>Magnoliopsida</taxon>
        <taxon>eudicotyledons</taxon>
        <taxon>Gunneridae</taxon>
        <taxon>Pentapetalae</taxon>
        <taxon>rosids</taxon>
        <taxon>malvids</taxon>
        <taxon>Brassicales</taxon>
        <taxon>Brassicaceae</taxon>
        <taxon>Brassiceae</taxon>
        <taxon>Brassica</taxon>
    </lineage>
</organism>
<evidence type="ECO:0000259" key="1">
    <source>
        <dbReference type="Pfam" id="PF25210"/>
    </source>
</evidence>
<comment type="caution">
    <text evidence="2">The sequence shown here is derived from an EMBL/GenBank/DDBJ whole genome shotgun (WGS) entry which is preliminary data.</text>
</comment>
<dbReference type="OrthoDB" id="1112262at2759"/>
<dbReference type="EMBL" id="JAAMPC010000005">
    <property type="protein sequence ID" value="KAG2312728.1"/>
    <property type="molecule type" value="Genomic_DNA"/>
</dbReference>
<proteinExistence type="predicted"/>